<evidence type="ECO:0000313" key="2">
    <source>
        <dbReference type="Proteomes" id="UP001277561"/>
    </source>
</evidence>
<feature type="non-terminal residue" evidence="1">
    <location>
        <position position="1"/>
    </location>
</feature>
<accession>A0ABU4W4S7</accession>
<comment type="caution">
    <text evidence="1">The sequence shown here is derived from an EMBL/GenBank/DDBJ whole genome shotgun (WGS) entry which is preliminary data.</text>
</comment>
<gene>
    <name evidence="1" type="ORF">RMS29_26655</name>
</gene>
<organism evidence="1 2">
    <name type="scientific">Agrobacterium rosae</name>
    <dbReference type="NCBI Taxonomy" id="1972867"/>
    <lineage>
        <taxon>Bacteria</taxon>
        <taxon>Pseudomonadati</taxon>
        <taxon>Pseudomonadota</taxon>
        <taxon>Alphaproteobacteria</taxon>
        <taxon>Hyphomicrobiales</taxon>
        <taxon>Rhizobiaceae</taxon>
        <taxon>Rhizobium/Agrobacterium group</taxon>
        <taxon>Agrobacterium</taxon>
    </lineage>
</organism>
<evidence type="ECO:0000313" key="1">
    <source>
        <dbReference type="EMBL" id="MDX8332784.1"/>
    </source>
</evidence>
<proteinExistence type="predicted"/>
<protein>
    <submittedName>
        <fullName evidence="1">Uncharacterized protein</fullName>
    </submittedName>
</protein>
<keyword evidence="2" id="KW-1185">Reference proteome</keyword>
<reference evidence="1" key="1">
    <citation type="journal article" date="2023" name="Phytobiomes J">
        <title>Deciphering the key players within the bacterial microbiota associated with aerial crown gall tumors on rhododendron: Insights into the gallobiome.</title>
        <authorList>
            <person name="Kuzmanovic N."/>
            <person name="Nesme J."/>
            <person name="Wolf J."/>
            <person name="Neumann-Schaal M."/>
            <person name="Petersen J."/>
            <person name="Fernandez-Gnecco G."/>
            <person name="Sproeer C."/>
            <person name="Bunk B."/>
            <person name="Overmann J."/>
            <person name="Sorensen S.J."/>
            <person name="Idczak E."/>
            <person name="Smalla K."/>
        </authorList>
    </citation>
    <scope>NUCLEOTIDE SEQUENCE [LARGE SCALE GENOMIC DNA]</scope>
    <source>
        <strain evidence="1">Rho-14.1</strain>
    </source>
</reference>
<sequence length="60" mass="6677">LQETGDGANLADTLREAWDRGPSWRRALTAGVEAVDKQYQPAVHQIFAILPTDEVHHHST</sequence>
<dbReference type="Proteomes" id="UP001277561">
    <property type="component" value="Unassembled WGS sequence"/>
</dbReference>
<name>A0ABU4W4S7_9HYPH</name>
<dbReference type="EMBL" id="JAVRAD010000024">
    <property type="protein sequence ID" value="MDX8332784.1"/>
    <property type="molecule type" value="Genomic_DNA"/>
</dbReference>